<dbReference type="OrthoDB" id="9799209at2"/>
<evidence type="ECO:0000313" key="13">
    <source>
        <dbReference type="EMBL" id="SIT00156.1"/>
    </source>
</evidence>
<evidence type="ECO:0000259" key="11">
    <source>
        <dbReference type="Pfam" id="PF12607"/>
    </source>
</evidence>
<feature type="compositionally biased region" description="Gly residues" evidence="7">
    <location>
        <begin position="28"/>
        <end position="37"/>
    </location>
</feature>
<dbReference type="GO" id="GO:0008381">
    <property type="term" value="F:mechanosensitive monoatomic ion channel activity"/>
    <property type="evidence" value="ECO:0007669"/>
    <property type="project" value="UniProtKB-ARBA"/>
</dbReference>
<dbReference type="EMBL" id="FTOQ01000009">
    <property type="protein sequence ID" value="SIT00156.1"/>
    <property type="molecule type" value="Genomic_DNA"/>
</dbReference>
<dbReference type="STRING" id="633194.SAMN05421759_10982"/>
<evidence type="ECO:0000256" key="1">
    <source>
        <dbReference type="ARBA" id="ARBA00004651"/>
    </source>
</evidence>
<keyword evidence="3" id="KW-1003">Cell membrane</keyword>
<reference evidence="14" key="1">
    <citation type="submission" date="2017-01" db="EMBL/GenBank/DDBJ databases">
        <authorList>
            <person name="Varghese N."/>
            <person name="Submissions S."/>
        </authorList>
    </citation>
    <scope>NUCLEOTIDE SEQUENCE [LARGE SCALE GENOMIC DNA]</scope>
    <source>
        <strain evidence="14">DSM 29430</strain>
    </source>
</reference>
<dbReference type="Proteomes" id="UP000186684">
    <property type="component" value="Unassembled WGS sequence"/>
</dbReference>
<dbReference type="InterPro" id="IPR006686">
    <property type="entry name" value="MscS_channel_CS"/>
</dbReference>
<sequence length="857" mass="91697">MRPLADWLIRVALVLCLGAGAALAQGADGAGGPGTGPGAASDATGGGAGGATQNSLTDAQPSGPRPEIDFDLWDQLASRVEGILDEGSAEIPRLEALRAEVAAFRDRLNSQQNEQSARTATLQSQIDALGPAPAEGETEAPEIAQRRAQLTAQLEEARAPIVAAEEAFTRADGIIREIDATIRARATEALFNRGPTPLNPALWPEAVEAVIGSAVGFVTETDREIARGLLSDNRINVPLASFLLLVGLILLLRGRSWAERGAGWLRNATRRRGTGVWRTLASFGMVVLPVGGIVLISVGAQMTGYAGPRGELLLERLPIWVGVFAYIRWLAQQTFSPDEEEATLPLEGSRRTEARYYFGALALLMILSGVTVTFSRADGYSDGVNAVLSFAIVTFASLLLFRLGTIFRRARLEGDSEDGAEEERHDPMHFRLRLARVFGRLLTLSALAAPIFSATGLQQVAQTLTFPMIATMVLAGTILLLLRFIGDLYKLIVGHSPQETNSLIPVFAGFSLILASIPALALIWGARVADLTELWNTFLAGFEIGESVISPADFLSFLLVFMLGYAVTRGTQTGLRATVLPKTRIDIGGQNAIVAGVGYLGIFLAALVAFTTAGIDLSSLAIVAGALSVGIGFGLQNIVSNFVSGIILLIERPIGEGDWIAVGDNMGFVKDISVRSTRIETFDRFDVIVPNSDLVTGTVTNYTRGNTLGRLIVPVKVAYGSDTRAVHRILLSIARAHPIVMMNPEPYVYFKGFGENGIEFEIRVILSDILEIFEVQTEMNHQIAERFAAEGIRIPIPQRDLWLRNPETLQGGAAESGKPPEGRGFASPDQSPQSMTDKGPLPDNVARSTGGGDPDGE</sequence>
<keyword evidence="9" id="KW-0732">Signal</keyword>
<evidence type="ECO:0000256" key="8">
    <source>
        <dbReference type="SAM" id="Phobius"/>
    </source>
</evidence>
<feature type="chain" id="PRO_5012907631" evidence="9">
    <location>
        <begin position="25"/>
        <end position="857"/>
    </location>
</feature>
<evidence type="ECO:0000313" key="14">
    <source>
        <dbReference type="Proteomes" id="UP000186684"/>
    </source>
</evidence>
<feature type="transmembrane region" description="Helical" evidence="8">
    <location>
        <begin position="356"/>
        <end position="377"/>
    </location>
</feature>
<feature type="transmembrane region" description="Helical" evidence="8">
    <location>
        <begin position="621"/>
        <end position="650"/>
    </location>
</feature>
<dbReference type="InterPro" id="IPR049278">
    <property type="entry name" value="MS_channel_C"/>
</dbReference>
<dbReference type="GO" id="GO:0005886">
    <property type="term" value="C:plasma membrane"/>
    <property type="evidence" value="ECO:0007669"/>
    <property type="project" value="UniProtKB-SubCell"/>
</dbReference>
<feature type="transmembrane region" description="Helical" evidence="8">
    <location>
        <begin position="235"/>
        <end position="254"/>
    </location>
</feature>
<feature type="transmembrane region" description="Helical" evidence="8">
    <location>
        <begin position="317"/>
        <end position="335"/>
    </location>
</feature>
<organism evidence="13 14">
    <name type="scientific">Roseivivax lentus</name>
    <dbReference type="NCBI Taxonomy" id="633194"/>
    <lineage>
        <taxon>Bacteria</taxon>
        <taxon>Pseudomonadati</taxon>
        <taxon>Pseudomonadota</taxon>
        <taxon>Alphaproteobacteria</taxon>
        <taxon>Rhodobacterales</taxon>
        <taxon>Roseobacteraceae</taxon>
        <taxon>Roseivivax</taxon>
    </lineage>
</organism>
<feature type="transmembrane region" description="Helical" evidence="8">
    <location>
        <begin position="383"/>
        <end position="401"/>
    </location>
</feature>
<dbReference type="Pfam" id="PF21082">
    <property type="entry name" value="MS_channel_3rd"/>
    <property type="match status" value="1"/>
</dbReference>
<evidence type="ECO:0000256" key="2">
    <source>
        <dbReference type="ARBA" id="ARBA00008017"/>
    </source>
</evidence>
<feature type="transmembrane region" description="Helical" evidence="8">
    <location>
        <begin position="464"/>
        <end position="482"/>
    </location>
</feature>
<dbReference type="PANTHER" id="PTHR30347:SF1">
    <property type="entry name" value="MECHANOSENSITIVE CHANNEL MSCK"/>
    <property type="match status" value="1"/>
</dbReference>
<dbReference type="InterPro" id="IPR010920">
    <property type="entry name" value="LSM_dom_sf"/>
</dbReference>
<keyword evidence="14" id="KW-1185">Reference proteome</keyword>
<evidence type="ECO:0000256" key="6">
    <source>
        <dbReference type="ARBA" id="ARBA00023136"/>
    </source>
</evidence>
<feature type="transmembrane region" description="Helical" evidence="8">
    <location>
        <begin position="503"/>
        <end position="528"/>
    </location>
</feature>
<proteinExistence type="inferred from homology"/>
<dbReference type="SUPFAM" id="SSF82689">
    <property type="entry name" value="Mechanosensitive channel protein MscS (YggB), C-terminal domain"/>
    <property type="match status" value="1"/>
</dbReference>
<feature type="signal peptide" evidence="9">
    <location>
        <begin position="1"/>
        <end position="24"/>
    </location>
</feature>
<dbReference type="SUPFAM" id="SSF50182">
    <property type="entry name" value="Sm-like ribonucleoproteins"/>
    <property type="match status" value="1"/>
</dbReference>
<feature type="domain" description="Mechanosensitive ion channel MscS C-terminal" evidence="12">
    <location>
        <begin position="713"/>
        <end position="794"/>
    </location>
</feature>
<dbReference type="PROSITE" id="PS01246">
    <property type="entry name" value="UPF0003"/>
    <property type="match status" value="1"/>
</dbReference>
<dbReference type="SUPFAM" id="SSF82861">
    <property type="entry name" value="Mechanosensitive channel protein MscS (YggB), transmembrane region"/>
    <property type="match status" value="1"/>
</dbReference>
<feature type="transmembrane region" description="Helical" evidence="8">
    <location>
        <begin position="437"/>
        <end position="458"/>
    </location>
</feature>
<dbReference type="Gene3D" id="3.30.70.100">
    <property type="match status" value="1"/>
</dbReference>
<dbReference type="InterPro" id="IPR022249">
    <property type="entry name" value="DUF3772"/>
</dbReference>
<feature type="region of interest" description="Disordered" evidence="7">
    <location>
        <begin position="28"/>
        <end position="68"/>
    </location>
</feature>
<dbReference type="InterPro" id="IPR011014">
    <property type="entry name" value="MscS_channel_TM-2"/>
</dbReference>
<dbReference type="Gene3D" id="1.10.287.1260">
    <property type="match status" value="1"/>
</dbReference>
<keyword evidence="5 8" id="KW-1133">Transmembrane helix</keyword>
<dbReference type="AlphaFoldDB" id="A0A1N7NPA4"/>
<dbReference type="Gene3D" id="2.30.30.60">
    <property type="match status" value="1"/>
</dbReference>
<evidence type="ECO:0000256" key="7">
    <source>
        <dbReference type="SAM" id="MobiDB-lite"/>
    </source>
</evidence>
<comment type="similarity">
    <text evidence="2">Belongs to the MscS (TC 1.A.23) family.</text>
</comment>
<evidence type="ECO:0000259" key="10">
    <source>
        <dbReference type="Pfam" id="PF00924"/>
    </source>
</evidence>
<dbReference type="InterPro" id="IPR023408">
    <property type="entry name" value="MscS_beta-dom_sf"/>
</dbReference>
<feature type="region of interest" description="Disordered" evidence="7">
    <location>
        <begin position="808"/>
        <end position="857"/>
    </location>
</feature>
<dbReference type="Pfam" id="PF00924">
    <property type="entry name" value="MS_channel_2nd"/>
    <property type="match status" value="1"/>
</dbReference>
<dbReference type="PANTHER" id="PTHR30347">
    <property type="entry name" value="POTASSIUM CHANNEL RELATED"/>
    <property type="match status" value="1"/>
</dbReference>
<feature type="transmembrane region" description="Helical" evidence="8">
    <location>
        <begin position="548"/>
        <end position="567"/>
    </location>
</feature>
<evidence type="ECO:0000256" key="5">
    <source>
        <dbReference type="ARBA" id="ARBA00022989"/>
    </source>
</evidence>
<accession>A0A1N7NPA4</accession>
<dbReference type="InterPro" id="IPR006685">
    <property type="entry name" value="MscS_channel_2nd"/>
</dbReference>
<feature type="transmembrane region" description="Helical" evidence="8">
    <location>
        <begin position="275"/>
        <end position="297"/>
    </location>
</feature>
<dbReference type="InterPro" id="IPR011066">
    <property type="entry name" value="MscS_channel_C_sf"/>
</dbReference>
<feature type="domain" description="DUF3772" evidence="11">
    <location>
        <begin position="163"/>
        <end position="211"/>
    </location>
</feature>
<evidence type="ECO:0000259" key="12">
    <source>
        <dbReference type="Pfam" id="PF21082"/>
    </source>
</evidence>
<name>A0A1N7NPA4_9RHOB</name>
<dbReference type="RefSeq" id="WP_076448923.1">
    <property type="nucleotide sequence ID" value="NZ_FTOQ01000009.1"/>
</dbReference>
<gene>
    <name evidence="13" type="ORF">SAMN05421759_10982</name>
</gene>
<dbReference type="InterPro" id="IPR052702">
    <property type="entry name" value="MscS-like_channel"/>
</dbReference>
<feature type="transmembrane region" description="Helical" evidence="8">
    <location>
        <begin position="592"/>
        <end position="615"/>
    </location>
</feature>
<keyword evidence="6 8" id="KW-0472">Membrane</keyword>
<keyword evidence="4 8" id="KW-0812">Transmembrane</keyword>
<evidence type="ECO:0000256" key="4">
    <source>
        <dbReference type="ARBA" id="ARBA00022692"/>
    </source>
</evidence>
<dbReference type="Pfam" id="PF12607">
    <property type="entry name" value="DUF3772"/>
    <property type="match status" value="1"/>
</dbReference>
<protein>
    <submittedName>
        <fullName evidence="13">Small-conductance mechanosensitive channel</fullName>
    </submittedName>
</protein>
<evidence type="ECO:0000256" key="3">
    <source>
        <dbReference type="ARBA" id="ARBA00022475"/>
    </source>
</evidence>
<feature type="domain" description="Mechanosensitive ion channel MscS" evidence="10">
    <location>
        <begin position="637"/>
        <end position="704"/>
    </location>
</feature>
<comment type="subcellular location">
    <subcellularLocation>
        <location evidence="1">Cell membrane</location>
        <topology evidence="1">Multi-pass membrane protein</topology>
    </subcellularLocation>
</comment>
<evidence type="ECO:0000256" key="9">
    <source>
        <dbReference type="SAM" id="SignalP"/>
    </source>
</evidence>